<sequence length="215" mass="23533">MARVAVVVASDTPELPACFDLLTHVLQTLSPGQAESGGIEADLVLVDARRELARARDLCLRLQAADEPVPVMLLVEASSLPLIAPEWGAADFVLDSAQPAEIDARIRLLTAERSSSAVVTCGPVSIDEQAYSVTVGGHPLELTYTEFELLKYLVLHPGRVLTREHLLSEVWGYDYYGGTRTVDVHIRRLRAKLGAEYDGHIGTVRNVGYRFVAQR</sequence>
<name>A0ABW4RX88_9ACTN</name>
<dbReference type="RefSeq" id="WP_343874562.1">
    <property type="nucleotide sequence ID" value="NZ_BAAAIX010000026.1"/>
</dbReference>
<keyword evidence="5" id="KW-1185">Reference proteome</keyword>
<keyword evidence="1 2" id="KW-0238">DNA-binding</keyword>
<reference evidence="5" key="1">
    <citation type="journal article" date="2019" name="Int. J. Syst. Evol. Microbiol.">
        <title>The Global Catalogue of Microorganisms (GCM) 10K type strain sequencing project: providing services to taxonomists for standard genome sequencing and annotation.</title>
        <authorList>
            <consortium name="The Broad Institute Genomics Platform"/>
            <consortium name="The Broad Institute Genome Sequencing Center for Infectious Disease"/>
            <person name="Wu L."/>
            <person name="Ma J."/>
        </authorList>
    </citation>
    <scope>NUCLEOTIDE SEQUENCE [LARGE SCALE GENOMIC DNA]</scope>
    <source>
        <strain evidence="5">CAIM 431</strain>
    </source>
</reference>
<proteinExistence type="predicted"/>
<dbReference type="Proteomes" id="UP001597326">
    <property type="component" value="Unassembled WGS sequence"/>
</dbReference>
<dbReference type="InterPro" id="IPR036388">
    <property type="entry name" value="WH-like_DNA-bd_sf"/>
</dbReference>
<evidence type="ECO:0000259" key="3">
    <source>
        <dbReference type="PROSITE" id="PS51755"/>
    </source>
</evidence>
<evidence type="ECO:0000256" key="1">
    <source>
        <dbReference type="ARBA" id="ARBA00023125"/>
    </source>
</evidence>
<dbReference type="PANTHER" id="PTHR48111">
    <property type="entry name" value="REGULATOR OF RPOS"/>
    <property type="match status" value="1"/>
</dbReference>
<dbReference type="PROSITE" id="PS51755">
    <property type="entry name" value="OMPR_PHOB"/>
    <property type="match status" value="1"/>
</dbReference>
<dbReference type="SUPFAM" id="SSF46894">
    <property type="entry name" value="C-terminal effector domain of the bipartite response regulators"/>
    <property type="match status" value="1"/>
</dbReference>
<dbReference type="EMBL" id="JBHUFZ010000028">
    <property type="protein sequence ID" value="MFD1890890.1"/>
    <property type="molecule type" value="Genomic_DNA"/>
</dbReference>
<feature type="domain" description="OmpR/PhoB-type" evidence="3">
    <location>
        <begin position="116"/>
        <end position="213"/>
    </location>
</feature>
<dbReference type="Gene3D" id="3.40.50.2300">
    <property type="match status" value="1"/>
</dbReference>
<dbReference type="InterPro" id="IPR001867">
    <property type="entry name" value="OmpR/PhoB-type_DNA-bd"/>
</dbReference>
<comment type="caution">
    <text evidence="4">The sequence shown here is derived from an EMBL/GenBank/DDBJ whole genome shotgun (WGS) entry which is preliminary data.</text>
</comment>
<dbReference type="PANTHER" id="PTHR48111:SF16">
    <property type="entry name" value="TRANSCRIPTIONAL REGULATORY PROTEIN GLNR"/>
    <property type="match status" value="1"/>
</dbReference>
<gene>
    <name evidence="4" type="ORF">ACFSCS_11955</name>
</gene>
<dbReference type="SMART" id="SM00862">
    <property type="entry name" value="Trans_reg_C"/>
    <property type="match status" value="1"/>
</dbReference>
<protein>
    <submittedName>
        <fullName evidence="4">Response regulator transcription factor</fullName>
    </submittedName>
</protein>
<dbReference type="Pfam" id="PF00486">
    <property type="entry name" value="Trans_reg_C"/>
    <property type="match status" value="1"/>
</dbReference>
<dbReference type="InterPro" id="IPR049170">
    <property type="entry name" value="GlnR_N"/>
</dbReference>
<dbReference type="InterPro" id="IPR039420">
    <property type="entry name" value="WalR-like"/>
</dbReference>
<dbReference type="Gene3D" id="1.10.10.10">
    <property type="entry name" value="Winged helix-like DNA-binding domain superfamily/Winged helix DNA-binding domain"/>
    <property type="match status" value="1"/>
</dbReference>
<dbReference type="Pfam" id="PF21695">
    <property type="entry name" value="GlnR_1st"/>
    <property type="match status" value="1"/>
</dbReference>
<feature type="DNA-binding region" description="OmpR/PhoB-type" evidence="2">
    <location>
        <begin position="116"/>
        <end position="213"/>
    </location>
</feature>
<evidence type="ECO:0000256" key="2">
    <source>
        <dbReference type="PROSITE-ProRule" id="PRU01091"/>
    </source>
</evidence>
<evidence type="ECO:0000313" key="4">
    <source>
        <dbReference type="EMBL" id="MFD1890890.1"/>
    </source>
</evidence>
<dbReference type="CDD" id="cd00383">
    <property type="entry name" value="trans_reg_C"/>
    <property type="match status" value="1"/>
</dbReference>
<evidence type="ECO:0000313" key="5">
    <source>
        <dbReference type="Proteomes" id="UP001597326"/>
    </source>
</evidence>
<organism evidence="4 5">
    <name type="scientific">Luteococcus peritonei</name>
    <dbReference type="NCBI Taxonomy" id="88874"/>
    <lineage>
        <taxon>Bacteria</taxon>
        <taxon>Bacillati</taxon>
        <taxon>Actinomycetota</taxon>
        <taxon>Actinomycetes</taxon>
        <taxon>Propionibacteriales</taxon>
        <taxon>Propionibacteriaceae</taxon>
        <taxon>Luteococcus</taxon>
    </lineage>
</organism>
<accession>A0ABW4RX88</accession>
<dbReference type="InterPro" id="IPR016032">
    <property type="entry name" value="Sig_transdc_resp-reg_C-effctor"/>
</dbReference>